<organism evidence="3 4">
    <name type="scientific">Cyclotella atomus</name>
    <dbReference type="NCBI Taxonomy" id="382360"/>
    <lineage>
        <taxon>Eukaryota</taxon>
        <taxon>Sar</taxon>
        <taxon>Stramenopiles</taxon>
        <taxon>Ochrophyta</taxon>
        <taxon>Bacillariophyta</taxon>
        <taxon>Coscinodiscophyceae</taxon>
        <taxon>Thalassiosirophycidae</taxon>
        <taxon>Stephanodiscales</taxon>
        <taxon>Stephanodiscaceae</taxon>
        <taxon>Cyclotella</taxon>
    </lineage>
</organism>
<dbReference type="NCBIfam" id="TIGR01444">
    <property type="entry name" value="fkbM_fam"/>
    <property type="match status" value="1"/>
</dbReference>
<evidence type="ECO:0000313" key="3">
    <source>
        <dbReference type="EMBL" id="KAL3797904.1"/>
    </source>
</evidence>
<dbReference type="InterPro" id="IPR052514">
    <property type="entry name" value="SAM-dependent_MTase"/>
</dbReference>
<comment type="caution">
    <text evidence="3">The sequence shown here is derived from an EMBL/GenBank/DDBJ whole genome shotgun (WGS) entry which is preliminary data.</text>
</comment>
<keyword evidence="1" id="KW-0812">Transmembrane</keyword>
<dbReference type="Pfam" id="PF05050">
    <property type="entry name" value="Methyltransf_21"/>
    <property type="match status" value="1"/>
</dbReference>
<dbReference type="EMBL" id="JALLPJ020000236">
    <property type="protein sequence ID" value="KAL3797904.1"/>
    <property type="molecule type" value="Genomic_DNA"/>
</dbReference>
<reference evidence="3 4" key="1">
    <citation type="submission" date="2024-10" db="EMBL/GenBank/DDBJ databases">
        <title>Updated reference genomes for cyclostephanoid diatoms.</title>
        <authorList>
            <person name="Roberts W.R."/>
            <person name="Alverson A.J."/>
        </authorList>
    </citation>
    <scope>NUCLEOTIDE SEQUENCE [LARGE SCALE GENOMIC DNA]</scope>
    <source>
        <strain evidence="3 4">AJA010-31</strain>
    </source>
</reference>
<keyword evidence="1" id="KW-1133">Transmembrane helix</keyword>
<dbReference type="InterPro" id="IPR029063">
    <property type="entry name" value="SAM-dependent_MTases_sf"/>
</dbReference>
<dbReference type="PANTHER" id="PTHR34203:SF15">
    <property type="entry name" value="SLL1173 PROTEIN"/>
    <property type="match status" value="1"/>
</dbReference>
<keyword evidence="4" id="KW-1185">Reference proteome</keyword>
<dbReference type="Proteomes" id="UP001530400">
    <property type="component" value="Unassembled WGS sequence"/>
</dbReference>
<keyword evidence="1" id="KW-0472">Membrane</keyword>
<dbReference type="Gene3D" id="3.40.50.150">
    <property type="entry name" value="Vaccinia Virus protein VP39"/>
    <property type="match status" value="1"/>
</dbReference>
<dbReference type="PANTHER" id="PTHR34203">
    <property type="entry name" value="METHYLTRANSFERASE, FKBM FAMILY PROTEIN"/>
    <property type="match status" value="1"/>
</dbReference>
<gene>
    <name evidence="3" type="ORF">ACHAWO_005409</name>
</gene>
<evidence type="ECO:0000259" key="2">
    <source>
        <dbReference type="Pfam" id="PF05050"/>
    </source>
</evidence>
<protein>
    <recommendedName>
        <fullName evidence="2">Methyltransferase FkbM domain-containing protein</fullName>
    </recommendedName>
</protein>
<accession>A0ABD3QC45</accession>
<proteinExistence type="predicted"/>
<name>A0ABD3QC45_9STRA</name>
<dbReference type="SUPFAM" id="SSF53335">
    <property type="entry name" value="S-adenosyl-L-methionine-dependent methyltransferases"/>
    <property type="match status" value="1"/>
</dbReference>
<feature type="transmembrane region" description="Helical" evidence="1">
    <location>
        <begin position="21"/>
        <end position="42"/>
    </location>
</feature>
<dbReference type="InterPro" id="IPR006342">
    <property type="entry name" value="FkbM_mtfrase"/>
</dbReference>
<evidence type="ECO:0000256" key="1">
    <source>
        <dbReference type="SAM" id="Phobius"/>
    </source>
</evidence>
<sequence length="450" mass="49741">MLIMRILRHHNRSTVPSHSKLFYPIAIASLFAVLYLQIGSLINVHNGQYEQSLTKPRPTSYRHGAYFNYSFSNIKASACSQEQINNISSTLGKPNAWSILTLTKCPESNWIENYYRTKLGRVVSEGHSFLGINIGCNKGYDAVKIARMGTGNSKFDTNAWGEAMSSSGISDAGACGQKMKSSVDSEEGGSKYDIQGEVHCVEPLPSTVRALENSSQVLGLAGEGLVIAQAAISSSDGFAFFPNPEPGSEGGSLASCEVSKNSCVEVPMYSLETYVETHVQNQGPINVLSIDVEGFDFDVMFGASSVLDRTEYLEFEYHRQGNWGNYHLTDAIRLLDGKGFTCYWAGIEKLWQITNCYIDHLYSWHGWSNVACVHRSQVELADIMLPGFLSADQSFSLSLPEHTQQQYRTTFDQTEIFELAVLRAIHTLSITDKTDADSIRSADATDFTLN</sequence>
<feature type="domain" description="Methyltransferase FkbM" evidence="2">
    <location>
        <begin position="191"/>
        <end position="338"/>
    </location>
</feature>
<evidence type="ECO:0000313" key="4">
    <source>
        <dbReference type="Proteomes" id="UP001530400"/>
    </source>
</evidence>
<dbReference type="AlphaFoldDB" id="A0ABD3QC45"/>